<accession>A0A5C6G756</accession>
<reference evidence="2" key="1">
    <citation type="submission" date="2018-12" db="EMBL/GenBank/DDBJ databases">
        <title>The complete genome of Metarhizium rileyi, a key fungal pathogen of Lepidoptera.</title>
        <authorList>
            <person name="Binneck E."/>
            <person name="Lastra C.C.L."/>
            <person name="Sosa-Gomez D.R."/>
        </authorList>
    </citation>
    <scope>NUCLEOTIDE SEQUENCE [LARGE SCALE GENOMIC DNA]</scope>
    <source>
        <strain evidence="2">Cep018-CH2</strain>
    </source>
</reference>
<name>A0A5C6G756_METRR</name>
<sequence length="333" mass="37849">MLERRQRNAYEKLNSHYGRTQQGELAYPTETNMTPKGFVLRKCRPPLRCKRDEVCWYYSINPTQLPQVEMLQRPTYLFSRSMSDESTILQAHHIFDNALMHYLLHETNIRHLRASQLCPTAFAPIFRALPYGGKVGCAASWTGMPFLSSLWLHLDVGTAYWNAWTDSADEKAVLTRGIASQSIQTLLYATTTTLEELRLAFTIEGGFNTEYPADCGSILPEAAFVCLQFLEIQGFADKLARLVDFLQRNKTTLKRVRLTDVQLDRHSIGALFESLAALNNNHTTIHGTPKGKTQRTIVWYGDAGVSMTLEQEVADWLELCALPACSRNHGWRE</sequence>
<dbReference type="Proteomes" id="UP000317257">
    <property type="component" value="Unassembled WGS sequence"/>
</dbReference>
<gene>
    <name evidence="1" type="ORF">ED733_001842</name>
</gene>
<dbReference type="EMBL" id="SBHS01000038">
    <property type="protein sequence ID" value="TWU71723.1"/>
    <property type="molecule type" value="Genomic_DNA"/>
</dbReference>
<evidence type="ECO:0000313" key="1">
    <source>
        <dbReference type="EMBL" id="TWU71723.1"/>
    </source>
</evidence>
<evidence type="ECO:0000313" key="2">
    <source>
        <dbReference type="Proteomes" id="UP000317257"/>
    </source>
</evidence>
<comment type="caution">
    <text evidence="1">The sequence shown here is derived from an EMBL/GenBank/DDBJ whole genome shotgun (WGS) entry which is preliminary data.</text>
</comment>
<protein>
    <submittedName>
        <fullName evidence="1">Uncharacterized protein</fullName>
    </submittedName>
</protein>
<organism evidence="1 2">
    <name type="scientific">Metarhizium rileyi (strain RCEF 4871)</name>
    <name type="common">Nomuraea rileyi</name>
    <dbReference type="NCBI Taxonomy" id="1649241"/>
    <lineage>
        <taxon>Eukaryota</taxon>
        <taxon>Fungi</taxon>
        <taxon>Dikarya</taxon>
        <taxon>Ascomycota</taxon>
        <taxon>Pezizomycotina</taxon>
        <taxon>Sordariomycetes</taxon>
        <taxon>Hypocreomycetidae</taxon>
        <taxon>Hypocreales</taxon>
        <taxon>Clavicipitaceae</taxon>
        <taxon>Metarhizium</taxon>
    </lineage>
</organism>
<proteinExistence type="predicted"/>
<dbReference type="AlphaFoldDB" id="A0A5C6G756"/>